<dbReference type="GO" id="GO:0003676">
    <property type="term" value="F:nucleic acid binding"/>
    <property type="evidence" value="ECO:0007669"/>
    <property type="project" value="InterPro"/>
</dbReference>
<proteinExistence type="predicted"/>
<dbReference type="Pfam" id="PF08721">
    <property type="entry name" value="Tn7_Tnp_TnsA_C"/>
    <property type="match status" value="1"/>
</dbReference>
<feature type="domain" description="TnsA endonuclease N-terminal" evidence="2">
    <location>
        <begin position="77"/>
        <end position="167"/>
    </location>
</feature>
<dbReference type="InterPro" id="IPR036388">
    <property type="entry name" value="WH-like_DNA-bd_sf"/>
</dbReference>
<organism evidence="3 4">
    <name type="scientific">Paenibacillus spiritus</name>
    <dbReference type="NCBI Taxonomy" id="2496557"/>
    <lineage>
        <taxon>Bacteria</taxon>
        <taxon>Bacillati</taxon>
        <taxon>Bacillota</taxon>
        <taxon>Bacilli</taxon>
        <taxon>Bacillales</taxon>
        <taxon>Paenibacillaceae</taxon>
        <taxon>Paenibacillus</taxon>
    </lineage>
</organism>
<evidence type="ECO:0000313" key="3">
    <source>
        <dbReference type="EMBL" id="KAA8995698.1"/>
    </source>
</evidence>
<keyword evidence="3" id="KW-0378">Hydrolase</keyword>
<protein>
    <submittedName>
        <fullName evidence="3">Heteromeric transposase endonuclease subunit TnsA</fullName>
    </submittedName>
</protein>
<sequence length="279" mass="32163">MSKRGSRMEQLQKNYIKKGRGFGSGADYQPFIQAHDNKIASEGWITRHKGWKTGRTHHTLSEHERKYLYYCEWLDGVVDIREQWPLLPIEKTIEIAKKLGIEHANLDGTPVIMTTDFRLTLSSSKCDLDVIRTIKPTNKLDKRTLELFEIERLYFAEEGIDWCIVTEEKIPDILVKNVEWMASAKYLQTRQGINEELLFLVSEPLFQMFSNDAGETSIANLCLRADKLFGLQTGTSMFVLQHNLANKRWGTEIEKNIIKEGRPLIISDLTGTQHSSRFA</sequence>
<keyword evidence="3" id="KW-0540">Nuclease</keyword>
<dbReference type="SUPFAM" id="SSF52980">
    <property type="entry name" value="Restriction endonuclease-like"/>
    <property type="match status" value="1"/>
</dbReference>
<evidence type="ECO:0000259" key="1">
    <source>
        <dbReference type="Pfam" id="PF08721"/>
    </source>
</evidence>
<dbReference type="InterPro" id="IPR014832">
    <property type="entry name" value="TnsA_C"/>
</dbReference>
<dbReference type="InterPro" id="IPR011856">
    <property type="entry name" value="tRNA_endonuc-like_dom_sf"/>
</dbReference>
<dbReference type="Pfam" id="PF08722">
    <property type="entry name" value="Tn7_TnsA-like_N"/>
    <property type="match status" value="1"/>
</dbReference>
<dbReference type="AlphaFoldDB" id="A0A5J5FRC1"/>
<dbReference type="InterPro" id="IPR011335">
    <property type="entry name" value="Restrct_endonuc-II-like"/>
</dbReference>
<dbReference type="Gene3D" id="3.40.1350.10">
    <property type="match status" value="1"/>
</dbReference>
<dbReference type="GO" id="GO:0004519">
    <property type="term" value="F:endonuclease activity"/>
    <property type="evidence" value="ECO:0007669"/>
    <property type="project" value="UniProtKB-KW"/>
</dbReference>
<dbReference type="InterPro" id="IPR014833">
    <property type="entry name" value="TnsA_N"/>
</dbReference>
<dbReference type="OrthoDB" id="5291587at2"/>
<keyword evidence="3" id="KW-0255">Endonuclease</keyword>
<dbReference type="Proteomes" id="UP000367750">
    <property type="component" value="Unassembled WGS sequence"/>
</dbReference>
<feature type="domain" description="TnsA endonuclease C-terminal" evidence="1">
    <location>
        <begin position="170"/>
        <end position="250"/>
    </location>
</feature>
<name>A0A5J5FRC1_9BACL</name>
<gene>
    <name evidence="3" type="ORF">F4V43_19225</name>
</gene>
<dbReference type="CDD" id="cd22362">
    <property type="entry name" value="TnsA_endonuclease-like"/>
    <property type="match status" value="1"/>
</dbReference>
<dbReference type="Gene3D" id="1.10.10.10">
    <property type="entry name" value="Winged helix-like DNA-binding domain superfamily/Winged helix DNA-binding domain"/>
    <property type="match status" value="1"/>
</dbReference>
<accession>A0A5J5FRC1</accession>
<reference evidence="3 4" key="1">
    <citation type="submission" date="2019-09" db="EMBL/GenBank/DDBJ databases">
        <title>Bacillus ochoae sp. nov., Paenibacillus whitsoniae sp. nov., Paenibacillus spiritus sp. nov. Isolated from the Mars Exploration Rover during spacecraft assembly.</title>
        <authorList>
            <person name="Seuylemezian A."/>
            <person name="Vaishampayan P."/>
        </authorList>
    </citation>
    <scope>NUCLEOTIDE SEQUENCE [LARGE SCALE GENOMIC DNA]</scope>
    <source>
        <strain evidence="3 4">MER_111</strain>
    </source>
</reference>
<evidence type="ECO:0000259" key="2">
    <source>
        <dbReference type="Pfam" id="PF08722"/>
    </source>
</evidence>
<evidence type="ECO:0000313" key="4">
    <source>
        <dbReference type="Proteomes" id="UP000367750"/>
    </source>
</evidence>
<dbReference type="EMBL" id="VYKK01000039">
    <property type="protein sequence ID" value="KAA8995698.1"/>
    <property type="molecule type" value="Genomic_DNA"/>
</dbReference>
<keyword evidence="4" id="KW-1185">Reference proteome</keyword>
<comment type="caution">
    <text evidence="3">The sequence shown here is derived from an EMBL/GenBank/DDBJ whole genome shotgun (WGS) entry which is preliminary data.</text>
</comment>